<accession>A0A9Q4DL12</accession>
<proteinExistence type="predicted"/>
<protein>
    <submittedName>
        <fullName evidence="2">Uncharacterized protein</fullName>
    </submittedName>
</protein>
<reference evidence="2" key="1">
    <citation type="journal article" date="2021" name="Vet Sci">
        <title>O-Serogroups and Pathovirotypes of Escherichia coli Isolated from Post-Weaning Piglets Showing Diarrhoea and/or Oedema in South Korea.</title>
        <authorList>
            <person name="Byun J.W."/>
            <person name="Moon B.Y."/>
            <person name="Do K.H."/>
            <person name="Lee K."/>
            <person name="Lee H.Y."/>
            <person name="Kim W.I."/>
            <person name="So B."/>
            <person name="Lee W.K."/>
        </authorList>
    </citation>
    <scope>NUCLEOTIDE SEQUENCE</scope>
    <source>
        <strain evidence="2">84/14</strain>
    </source>
</reference>
<dbReference type="AlphaFoldDB" id="A0A9Q4DL12"/>
<reference evidence="2" key="2">
    <citation type="submission" date="2022-12" db="EMBL/GenBank/DDBJ databases">
        <authorList>
            <person name="Kardos G."/>
            <person name="Sarkozi R."/>
            <person name="Laczko L."/>
            <person name="Marton S."/>
            <person name="Makrai L."/>
            <person name="Banyai K."/>
            <person name="Fodor L."/>
        </authorList>
    </citation>
    <scope>NUCLEOTIDE SEQUENCE</scope>
    <source>
        <strain evidence="2">84/14</strain>
    </source>
</reference>
<dbReference type="Proteomes" id="UP001077788">
    <property type="component" value="Unassembled WGS sequence"/>
</dbReference>
<organism evidence="2 3">
    <name type="scientific">Actinobacillus pleuropneumoniae</name>
    <name type="common">Haemophilus pleuropneumoniae</name>
    <dbReference type="NCBI Taxonomy" id="715"/>
    <lineage>
        <taxon>Bacteria</taxon>
        <taxon>Pseudomonadati</taxon>
        <taxon>Pseudomonadota</taxon>
        <taxon>Gammaproteobacteria</taxon>
        <taxon>Pasteurellales</taxon>
        <taxon>Pasteurellaceae</taxon>
        <taxon>Actinobacillus</taxon>
    </lineage>
</organism>
<name>A0A9Q4DL12_ACTPL</name>
<dbReference type="RefSeq" id="WP_267992242.1">
    <property type="nucleotide sequence ID" value="NZ_JAPQFC010000963.1"/>
</dbReference>
<gene>
    <name evidence="2" type="ORF">OYG11_12275</name>
</gene>
<feature type="non-terminal residue" evidence="2">
    <location>
        <position position="1"/>
    </location>
</feature>
<sequence>MEVHKKYNLRSRKTPDTPNKKPSDTPAKKNIEILVTRNTEVPTQKRLDTIVKPNQTNDPSTS</sequence>
<evidence type="ECO:0000313" key="3">
    <source>
        <dbReference type="Proteomes" id="UP001077788"/>
    </source>
</evidence>
<feature type="compositionally biased region" description="Basic residues" evidence="1">
    <location>
        <begin position="1"/>
        <end position="12"/>
    </location>
</feature>
<comment type="caution">
    <text evidence="2">The sequence shown here is derived from an EMBL/GenBank/DDBJ whole genome shotgun (WGS) entry which is preliminary data.</text>
</comment>
<evidence type="ECO:0000256" key="1">
    <source>
        <dbReference type="SAM" id="MobiDB-lite"/>
    </source>
</evidence>
<evidence type="ECO:0000313" key="2">
    <source>
        <dbReference type="EMBL" id="MCY6524975.1"/>
    </source>
</evidence>
<feature type="region of interest" description="Disordered" evidence="1">
    <location>
        <begin position="1"/>
        <end position="62"/>
    </location>
</feature>
<dbReference type="EMBL" id="JAPQFC010000963">
    <property type="protein sequence ID" value="MCY6524975.1"/>
    <property type="molecule type" value="Genomic_DNA"/>
</dbReference>
<feature type="compositionally biased region" description="Polar residues" evidence="1">
    <location>
        <begin position="52"/>
        <end position="62"/>
    </location>
</feature>
<feature type="compositionally biased region" description="Basic and acidic residues" evidence="1">
    <location>
        <begin position="13"/>
        <end position="31"/>
    </location>
</feature>